<dbReference type="EC" id="4.2.1.96" evidence="3"/>
<evidence type="ECO:0000256" key="1">
    <source>
        <dbReference type="ARBA" id="ARBA00001554"/>
    </source>
</evidence>
<reference evidence="6 7" key="1">
    <citation type="journal article" date="2024" name="Nat. Commun.">
        <title>Phylogenomics reveals the evolutionary origins of lichenization in chlorophyte algae.</title>
        <authorList>
            <person name="Puginier C."/>
            <person name="Libourel C."/>
            <person name="Otte J."/>
            <person name="Skaloud P."/>
            <person name="Haon M."/>
            <person name="Grisel S."/>
            <person name="Petersen M."/>
            <person name="Berrin J.G."/>
            <person name="Delaux P.M."/>
            <person name="Dal Grande F."/>
            <person name="Keller J."/>
        </authorList>
    </citation>
    <scope>NUCLEOTIDE SEQUENCE [LARGE SCALE GENOMIC DNA]</scope>
    <source>
        <strain evidence="6 7">SAG 2036</strain>
    </source>
</reference>
<keyword evidence="7" id="KW-1185">Reference proteome</keyword>
<comment type="similarity">
    <text evidence="2">Belongs to the pterin-4-alpha-carbinolamine dehydratase family.</text>
</comment>
<organism evidence="6 7">
    <name type="scientific">Symbiochloris irregularis</name>
    <dbReference type="NCBI Taxonomy" id="706552"/>
    <lineage>
        <taxon>Eukaryota</taxon>
        <taxon>Viridiplantae</taxon>
        <taxon>Chlorophyta</taxon>
        <taxon>core chlorophytes</taxon>
        <taxon>Trebouxiophyceae</taxon>
        <taxon>Trebouxiales</taxon>
        <taxon>Trebouxiaceae</taxon>
        <taxon>Symbiochloris</taxon>
    </lineage>
</organism>
<dbReference type="GO" id="GO:0008124">
    <property type="term" value="F:4-alpha-hydroxytetrahydrobiopterin dehydratase activity"/>
    <property type="evidence" value="ECO:0007669"/>
    <property type="project" value="UniProtKB-EC"/>
</dbReference>
<dbReference type="AlphaFoldDB" id="A0AAW1NV91"/>
<evidence type="ECO:0000313" key="7">
    <source>
        <dbReference type="Proteomes" id="UP001465755"/>
    </source>
</evidence>
<dbReference type="Gene3D" id="3.30.1360.20">
    <property type="entry name" value="Transcriptional coactivator/pterin dehydratase"/>
    <property type="match status" value="1"/>
</dbReference>
<evidence type="ECO:0000256" key="2">
    <source>
        <dbReference type="ARBA" id="ARBA00006472"/>
    </source>
</evidence>
<accession>A0AAW1NV91</accession>
<dbReference type="GO" id="GO:0006729">
    <property type="term" value="P:tetrahydrobiopterin biosynthetic process"/>
    <property type="evidence" value="ECO:0007669"/>
    <property type="project" value="InterPro"/>
</dbReference>
<sequence>MLAGSVGDFPCVQPHSSHCALRASALRCLALAPALCVRRAAIRNERRLYSRPNVRVHGLEHEGDIGARDPFEAELTSNFGDKVLGNSDTYHIIRGPPRLKELVGLATKRCVPCENGNATALSEPEANKLRGQTPGWRIIHDEGGNLVLQHEWKVNNFTAGLQLFARIGAIAEVEGHHPDLSLENWNQVSAKLMTHSVGGLTENDFILAAKINALELSDLLPKKKQRFWA</sequence>
<dbReference type="InterPro" id="IPR036428">
    <property type="entry name" value="PCD_sf"/>
</dbReference>
<dbReference type="Pfam" id="PF01329">
    <property type="entry name" value="Pterin_4a"/>
    <property type="match status" value="1"/>
</dbReference>
<evidence type="ECO:0000256" key="3">
    <source>
        <dbReference type="ARBA" id="ARBA00013252"/>
    </source>
</evidence>
<evidence type="ECO:0000256" key="5">
    <source>
        <dbReference type="ARBA" id="ARBA00030497"/>
    </source>
</evidence>
<evidence type="ECO:0000256" key="4">
    <source>
        <dbReference type="ARBA" id="ARBA00023239"/>
    </source>
</evidence>
<evidence type="ECO:0000313" key="6">
    <source>
        <dbReference type="EMBL" id="KAK9793211.1"/>
    </source>
</evidence>
<proteinExistence type="inferred from homology"/>
<dbReference type="PANTHER" id="PTHR12599:SF0">
    <property type="entry name" value="PTERIN-4-ALPHA-CARBINOLAMINE DEHYDRATASE"/>
    <property type="match status" value="1"/>
</dbReference>
<dbReference type="InterPro" id="IPR001533">
    <property type="entry name" value="Pterin_deHydtase"/>
</dbReference>
<dbReference type="Proteomes" id="UP001465755">
    <property type="component" value="Unassembled WGS sequence"/>
</dbReference>
<keyword evidence="4" id="KW-0456">Lyase</keyword>
<protein>
    <recommendedName>
        <fullName evidence="3">4a-hydroxytetrahydrobiopterin dehydratase</fullName>
        <ecNumber evidence="3">4.2.1.96</ecNumber>
    </recommendedName>
    <alternativeName>
        <fullName evidence="5">4-alpha-hydroxy-tetrahydropterin dehydratase</fullName>
    </alternativeName>
</protein>
<dbReference type="PANTHER" id="PTHR12599">
    <property type="entry name" value="PTERIN-4-ALPHA-CARBINOLAMINE DEHYDRATASE"/>
    <property type="match status" value="1"/>
</dbReference>
<comment type="catalytic activity">
    <reaction evidence="1">
        <text>(4aS,6R)-4a-hydroxy-L-erythro-5,6,7,8-tetrahydrobiopterin = (6R)-L-erythro-6,7-dihydrobiopterin + H2O</text>
        <dbReference type="Rhea" id="RHEA:11920"/>
        <dbReference type="ChEBI" id="CHEBI:15377"/>
        <dbReference type="ChEBI" id="CHEBI:15642"/>
        <dbReference type="ChEBI" id="CHEBI:43120"/>
        <dbReference type="EC" id="4.2.1.96"/>
    </reaction>
</comment>
<dbReference type="EMBL" id="JALJOQ010000153">
    <property type="protein sequence ID" value="KAK9793211.1"/>
    <property type="molecule type" value="Genomic_DNA"/>
</dbReference>
<name>A0AAW1NV91_9CHLO</name>
<comment type="caution">
    <text evidence="6">The sequence shown here is derived from an EMBL/GenBank/DDBJ whole genome shotgun (WGS) entry which is preliminary data.</text>
</comment>
<gene>
    <name evidence="6" type="ORF">WJX73_009509</name>
</gene>
<dbReference type="SUPFAM" id="SSF55248">
    <property type="entry name" value="PCD-like"/>
    <property type="match status" value="1"/>
</dbReference>